<feature type="transmembrane region" description="Helical" evidence="2">
    <location>
        <begin position="311"/>
        <end position="330"/>
    </location>
</feature>
<protein>
    <submittedName>
        <fullName evidence="3">Uncharacterized protein</fullName>
    </submittedName>
</protein>
<dbReference type="RefSeq" id="WP_023587134.1">
    <property type="nucleotide sequence ID" value="NZ_ASHX02000001.1"/>
</dbReference>
<organism evidence="3 4">
    <name type="scientific">Streptomyces thermolilacinus SPC6</name>
    <dbReference type="NCBI Taxonomy" id="1306406"/>
    <lineage>
        <taxon>Bacteria</taxon>
        <taxon>Bacillati</taxon>
        <taxon>Actinomycetota</taxon>
        <taxon>Actinomycetes</taxon>
        <taxon>Kitasatosporales</taxon>
        <taxon>Streptomycetaceae</taxon>
        <taxon>Streptomyces</taxon>
    </lineage>
</organism>
<dbReference type="EMBL" id="ASHX02000001">
    <property type="protein sequence ID" value="OEJ94947.1"/>
    <property type="molecule type" value="Genomic_DNA"/>
</dbReference>
<feature type="compositionally biased region" description="Gly residues" evidence="1">
    <location>
        <begin position="494"/>
        <end position="507"/>
    </location>
</feature>
<comment type="caution">
    <text evidence="3">The sequence shown here is derived from an EMBL/GenBank/DDBJ whole genome shotgun (WGS) entry which is preliminary data.</text>
</comment>
<feature type="transmembrane region" description="Helical" evidence="2">
    <location>
        <begin position="598"/>
        <end position="622"/>
    </location>
</feature>
<feature type="compositionally biased region" description="Pro residues" evidence="1">
    <location>
        <begin position="551"/>
        <end position="567"/>
    </location>
</feature>
<feature type="transmembrane region" description="Helical" evidence="2">
    <location>
        <begin position="201"/>
        <end position="220"/>
    </location>
</feature>
<feature type="transmembrane region" description="Helical" evidence="2">
    <location>
        <begin position="337"/>
        <end position="359"/>
    </location>
</feature>
<accession>A0A1D3DRJ9</accession>
<gene>
    <name evidence="3" type="ORF">J116_011060</name>
</gene>
<keyword evidence="2" id="KW-0472">Membrane</keyword>
<evidence type="ECO:0000256" key="2">
    <source>
        <dbReference type="SAM" id="Phobius"/>
    </source>
</evidence>
<dbReference type="eggNOG" id="COG0515">
    <property type="taxonomic scope" value="Bacteria"/>
</dbReference>
<feature type="transmembrane region" description="Helical" evidence="2">
    <location>
        <begin position="390"/>
        <end position="413"/>
    </location>
</feature>
<feature type="region of interest" description="Disordered" evidence="1">
    <location>
        <begin position="630"/>
        <end position="695"/>
    </location>
</feature>
<name>A0A1D3DRJ9_9ACTN</name>
<evidence type="ECO:0000313" key="3">
    <source>
        <dbReference type="EMBL" id="OEJ94947.1"/>
    </source>
</evidence>
<feature type="region of interest" description="Disordered" evidence="1">
    <location>
        <begin position="1"/>
        <end position="72"/>
    </location>
</feature>
<feature type="compositionally biased region" description="Pro residues" evidence="1">
    <location>
        <begin position="20"/>
        <end position="72"/>
    </location>
</feature>
<evidence type="ECO:0000313" key="4">
    <source>
        <dbReference type="Proteomes" id="UP000095329"/>
    </source>
</evidence>
<feature type="transmembrane region" description="Helical" evidence="2">
    <location>
        <begin position="469"/>
        <end position="488"/>
    </location>
</feature>
<feature type="compositionally biased region" description="Low complexity" evidence="1">
    <location>
        <begin position="667"/>
        <end position="685"/>
    </location>
</feature>
<feature type="transmembrane region" description="Helical" evidence="2">
    <location>
        <begin position="256"/>
        <end position="276"/>
    </location>
</feature>
<feature type="compositionally biased region" description="Low complexity" evidence="1">
    <location>
        <begin position="535"/>
        <end position="550"/>
    </location>
</feature>
<keyword evidence="4" id="KW-1185">Reference proteome</keyword>
<evidence type="ECO:0000256" key="1">
    <source>
        <dbReference type="SAM" id="MobiDB-lite"/>
    </source>
</evidence>
<feature type="transmembrane region" description="Helical" evidence="2">
    <location>
        <begin position="288"/>
        <end position="305"/>
    </location>
</feature>
<dbReference type="Gene3D" id="3.40.1000.10">
    <property type="entry name" value="Mog1/PsbP, alpha/beta/alpha sandwich"/>
    <property type="match status" value="1"/>
</dbReference>
<feature type="transmembrane region" description="Helical" evidence="2">
    <location>
        <begin position="232"/>
        <end position="250"/>
    </location>
</feature>
<keyword evidence="2" id="KW-0812">Transmembrane</keyword>
<feature type="compositionally biased region" description="Low complexity" evidence="1">
    <location>
        <begin position="573"/>
        <end position="582"/>
    </location>
</feature>
<dbReference type="AlphaFoldDB" id="A0A1D3DRJ9"/>
<feature type="transmembrane region" description="Helical" evidence="2">
    <location>
        <begin position="425"/>
        <end position="449"/>
    </location>
</feature>
<reference evidence="3 4" key="1">
    <citation type="journal article" date="2013" name="Genome Announc.">
        <title>Genome Sequence of Streptomyces violaceusniger Strain SPC6, a Halotolerant Streptomycete That Exhibits Rapid Growth and Development.</title>
        <authorList>
            <person name="Chen X."/>
            <person name="Zhang B."/>
            <person name="Zhang W."/>
            <person name="Wu X."/>
            <person name="Zhang M."/>
            <person name="Chen T."/>
            <person name="Liu G."/>
            <person name="Dyson P."/>
        </authorList>
    </citation>
    <scope>NUCLEOTIDE SEQUENCE [LARGE SCALE GENOMIC DNA]</scope>
    <source>
        <strain evidence="3 4">SPC6</strain>
    </source>
</reference>
<feature type="transmembrane region" description="Helical" evidence="2">
    <location>
        <begin position="108"/>
        <end position="128"/>
    </location>
</feature>
<sequence>MNCGRERAASAPGPGGEGAAPPPAAPPAPGVPPAAPPPAAPPGPPPAGSPAPPAYVPGQAPPYGPGQAPPYPAGGAVAPPPMYPPGPVAPSPAAEFLRRAFRGAWAPALRAAAWPTGLLLALAVALAIPSYGQDPGDDVVVGWSGRLRIALALLLQAFGGGFELRAVTPGFPYDDGDGSGFHSGGYGYGSDAALAQGGAELSLVPLTVTFLWTGALYLAARGLRARGAGVDAAVRVALPAAGAVLLLGLFAQPEIAGVAVSASPVTAALVALVLALAVTAGVLQRDDLARWLAARPGAFTAVRALGAATRALGTALALCAVVGFLLYAGLDGVDGTGLLLALTILPNLGAAVLGISWGAPLEYDLRGRFGLLGSGAEHGTVGLGEVGDEWGGGAVAGLLALGAVCALTAGLWAARRVAGRGGQALAGGLFLALYLLVTGASGVGMRLAGEAGAFGGAGHFEIAPSVPDALLFGLLWVAGGVLVAPYLLRRKGGTGGPGGPGGPGWGGTTPPQVPPQQGHPTTPPFPAPTGPAAPGPTHTPGSPPTGSAPTGPAPGSPQRPDAPPPGGSPAGPAPGAAATAEPTPAPAPARAPRRGRGVLLWGGALVVAFTVGGGVTTGILMLKEESRPGLAIHPRPDAEPVADPVTGGPTARTAPAPESAPAPEPTSAPETTPAPDATPAPAQGPTAPPTVPDGYELAVDTAGFAFAVPAGWERISEKRGQITYAGPTGTSHFLVGVVRDAPYTSLENLTNLEGNSRAKRADYRRVRLEANTFQGRPGAIWEYTYTDEAGETIHAVDQSYIADDGTEYAVYFTARERDWSEAREAFDTALATWTLNDAD</sequence>
<feature type="region of interest" description="Disordered" evidence="1">
    <location>
        <begin position="494"/>
        <end position="592"/>
    </location>
</feature>
<dbReference type="OrthoDB" id="4246505at2"/>
<dbReference type="Proteomes" id="UP000095329">
    <property type="component" value="Unassembled WGS sequence"/>
</dbReference>
<feature type="compositionally biased region" description="Pro residues" evidence="1">
    <location>
        <begin position="521"/>
        <end position="534"/>
    </location>
</feature>
<dbReference type="STRING" id="1306406.J116_011060"/>
<proteinExistence type="predicted"/>
<keyword evidence="2" id="KW-1133">Transmembrane helix</keyword>